<evidence type="ECO:0000256" key="1">
    <source>
        <dbReference type="SAM" id="MobiDB-lite"/>
    </source>
</evidence>
<dbReference type="VEuPathDB" id="FungiDB:PV08_00261"/>
<feature type="compositionally biased region" description="Polar residues" evidence="1">
    <location>
        <begin position="45"/>
        <end position="67"/>
    </location>
</feature>
<feature type="region of interest" description="Disordered" evidence="1">
    <location>
        <begin position="606"/>
        <end position="640"/>
    </location>
</feature>
<dbReference type="Proteomes" id="UP000053328">
    <property type="component" value="Unassembled WGS sequence"/>
</dbReference>
<evidence type="ECO:0000313" key="3">
    <source>
        <dbReference type="EMBL" id="KIW19687.1"/>
    </source>
</evidence>
<feature type="region of interest" description="Disordered" evidence="1">
    <location>
        <begin position="36"/>
        <end position="67"/>
    </location>
</feature>
<dbReference type="OrthoDB" id="4126938at2759"/>
<evidence type="ECO:0000313" key="4">
    <source>
        <dbReference type="Proteomes" id="UP000053328"/>
    </source>
</evidence>
<dbReference type="HOGENOM" id="CLU_316874_0_0_1"/>
<dbReference type="RefSeq" id="XP_016239903.1">
    <property type="nucleotide sequence ID" value="XM_016374627.1"/>
</dbReference>
<keyword evidence="4" id="KW-1185">Reference proteome</keyword>
<dbReference type="EMBL" id="KN847492">
    <property type="protein sequence ID" value="KIW19687.1"/>
    <property type="molecule type" value="Genomic_DNA"/>
</dbReference>
<feature type="signal peptide" evidence="2">
    <location>
        <begin position="1"/>
        <end position="18"/>
    </location>
</feature>
<accession>A0A0D2A4B0</accession>
<dbReference type="AlphaFoldDB" id="A0A0D2A4B0"/>
<feature type="chain" id="PRO_5002248470" description="Cyanovirin-N domain-containing protein" evidence="2">
    <location>
        <begin position="19"/>
        <end position="884"/>
    </location>
</feature>
<sequence>MACVVTLALFLFAGFLCASPVHTDTELVSTVPDHFSRSGPMSHGHTGNHNAPFSPHMSNDHQSTTTRSPAVYGGVDNPYRPCSDYHVPVYGGVDPPYGPCSDYHYSHDPVKTQAAVLQSRESDSGNDYAMVCGSDSHRFTTNTCAGSPFRYYCTGQGRLARKGSKNSHCSEVCRCVNLAPKPCLHGVVAAKCYVSDDGLILDSNLDPIGQTSIATQLGNGTWVIHSEAEGEGDSHELEMRAESGKGNPATTTMAISHRDANAAMHDYALVCADRGGTGRCQDRSYYCTSSGKVAYKLSDYFCDTVCECKNLRARPKACANLYEADLHKFVCFDDADTDAPMNVTEDEPLNQDISTNLTIDDSGLSARDGLGRREVTDPGCHPQTLSPRSTWLLLCQNHTQVCNAEFGYCCHSGTLTAASHNPICNDICQCVSSTSNILRYCTHGPNFSILSECFVIGNAIYKLEGELLTDFLGNFTSAVVGPCGNLWVGEPGMSSYPPFDVSPPQITDAVNLPPPETTHTVVKRGEAVSDMAQDKWLLGCQNKAHTQTCRNKLHYSCDGAKVVHQDYDFVCEAICVCYDQEPNQVCVPRHSISGLCPPGVVLDPPADGSETDMSIVNEDQDSKGSGALAVSVRSSDDSKKDEPWYFICKTKDTVNISLTNRCWAKGYTCPRYPPHGSEPKPTRPEPHDPLCENHSSCHCRQSSAPSQDEEAVMIEGDLSASNSLFVPALVSREAEKDLPADRKYFSLTCNNGKQFNASLTKICAEHSYRCVPGEVLSALEHDGPIDAQCSENCHCRSPFAAAEEIATRSFGYELLNNQGYTLRCGQEADQFYRTSSHVLSTRCEVIWGYSCGINGQVQHGGAPVFKCEETCSCHKSNNSTVVGA</sequence>
<evidence type="ECO:0008006" key="5">
    <source>
        <dbReference type="Google" id="ProtNLM"/>
    </source>
</evidence>
<keyword evidence="2" id="KW-0732">Signal</keyword>
<gene>
    <name evidence="3" type="ORF">PV08_00261</name>
</gene>
<protein>
    <recommendedName>
        <fullName evidence="5">Cyanovirin-N domain-containing protein</fullName>
    </recommendedName>
</protein>
<name>A0A0D2A4B0_9EURO</name>
<evidence type="ECO:0000256" key="2">
    <source>
        <dbReference type="SAM" id="SignalP"/>
    </source>
</evidence>
<dbReference type="GeneID" id="27327344"/>
<reference evidence="3 4" key="1">
    <citation type="submission" date="2015-01" db="EMBL/GenBank/DDBJ databases">
        <title>The Genome Sequence of Exophiala spinifera CBS89968.</title>
        <authorList>
            <consortium name="The Broad Institute Genomics Platform"/>
            <person name="Cuomo C."/>
            <person name="de Hoog S."/>
            <person name="Gorbushina A."/>
            <person name="Stielow B."/>
            <person name="Teixiera M."/>
            <person name="Abouelleil A."/>
            <person name="Chapman S.B."/>
            <person name="Priest M."/>
            <person name="Young S.K."/>
            <person name="Wortman J."/>
            <person name="Nusbaum C."/>
            <person name="Birren B."/>
        </authorList>
    </citation>
    <scope>NUCLEOTIDE SEQUENCE [LARGE SCALE GENOMIC DNA]</scope>
    <source>
        <strain evidence="3 4">CBS 89968</strain>
    </source>
</reference>
<proteinExistence type="predicted"/>
<organism evidence="3 4">
    <name type="scientific">Exophiala spinifera</name>
    <dbReference type="NCBI Taxonomy" id="91928"/>
    <lineage>
        <taxon>Eukaryota</taxon>
        <taxon>Fungi</taxon>
        <taxon>Dikarya</taxon>
        <taxon>Ascomycota</taxon>
        <taxon>Pezizomycotina</taxon>
        <taxon>Eurotiomycetes</taxon>
        <taxon>Chaetothyriomycetidae</taxon>
        <taxon>Chaetothyriales</taxon>
        <taxon>Herpotrichiellaceae</taxon>
        <taxon>Exophiala</taxon>
    </lineage>
</organism>